<accession>A0A084BAE3</accession>
<keyword evidence="11" id="KW-1185">Reference proteome</keyword>
<organism evidence="10 11">
    <name type="scientific">Stachybotrys chartarum (strain CBS 109288 / IBT 7711)</name>
    <name type="common">Toxic black mold</name>
    <name type="synonym">Stilbospora chartarum</name>
    <dbReference type="NCBI Taxonomy" id="1280523"/>
    <lineage>
        <taxon>Eukaryota</taxon>
        <taxon>Fungi</taxon>
        <taxon>Dikarya</taxon>
        <taxon>Ascomycota</taxon>
        <taxon>Pezizomycotina</taxon>
        <taxon>Sordariomycetes</taxon>
        <taxon>Hypocreomycetidae</taxon>
        <taxon>Hypocreales</taxon>
        <taxon>Stachybotryaceae</taxon>
        <taxon>Stachybotrys</taxon>
    </lineage>
</organism>
<sequence length="343" mass="36512">MATLVSQTQVAPDDVEEAYSYRAQNSINEALGRKIAAALGYNPADFNTAGEANIGEGCGNPLLIANLKKGDYVVDLGSGGGFDCFLASKQVGSTGKVVGLDMTKVLHYICAVLSICSMQLITCLLGQDMIELAQKNCSKLGFSNVEFIHSNILKLPLADNSVDCVMSNCVLNLVPDDEKLTVIHEIHRILKPCGRLAVSDFLALVPLPPMVKDDPALRSGCVSGALGVTQMKQILYDVGFDAPDVLLVDTKKDLSLYKDGEQAKSVTPCCAGGASCGVSLTSSGRKELDYDLNEYISAYQIYGHKWCGQSEQAQPQVCSVLDQDMQLSQRNSGACCTGNGGCC</sequence>
<evidence type="ECO:0000256" key="4">
    <source>
        <dbReference type="ARBA" id="ARBA00034521"/>
    </source>
</evidence>
<dbReference type="GO" id="GO:0030791">
    <property type="term" value="F:arsenite methyltransferase activity"/>
    <property type="evidence" value="ECO:0007669"/>
    <property type="project" value="UniProtKB-EC"/>
</dbReference>
<gene>
    <name evidence="10" type="ORF">S7711_08506</name>
</gene>
<dbReference type="AlphaFoldDB" id="A0A084BAE3"/>
<comment type="similarity">
    <text evidence="3">Belongs to the methyltransferase superfamily. Arsenite methyltransferase family.</text>
</comment>
<keyword evidence="1" id="KW-0808">Transferase</keyword>
<reference evidence="10 11" key="1">
    <citation type="journal article" date="2014" name="BMC Genomics">
        <title>Comparative genome sequencing reveals chemotype-specific gene clusters in the toxigenic black mold Stachybotrys.</title>
        <authorList>
            <person name="Semeiks J."/>
            <person name="Borek D."/>
            <person name="Otwinowski Z."/>
            <person name="Grishin N.V."/>
        </authorList>
    </citation>
    <scope>NUCLEOTIDE SEQUENCE [LARGE SCALE GENOMIC DNA]</scope>
    <source>
        <strain evidence="11">CBS 109288 / IBT 7711</strain>
    </source>
</reference>
<proteinExistence type="inferred from homology"/>
<dbReference type="InterPro" id="IPR029063">
    <property type="entry name" value="SAM-dependent_MTases_sf"/>
</dbReference>
<dbReference type="EMBL" id="KL647512">
    <property type="protein sequence ID" value="KEY74522.1"/>
    <property type="molecule type" value="Genomic_DNA"/>
</dbReference>
<dbReference type="CDD" id="cd02440">
    <property type="entry name" value="AdoMet_MTases"/>
    <property type="match status" value="1"/>
</dbReference>
<dbReference type="PANTHER" id="PTHR43675">
    <property type="entry name" value="ARSENITE METHYLTRANSFERASE"/>
    <property type="match status" value="1"/>
</dbReference>
<evidence type="ECO:0000256" key="2">
    <source>
        <dbReference type="ARBA" id="ARBA00022691"/>
    </source>
</evidence>
<dbReference type="OrthoDB" id="66144at2759"/>
<keyword evidence="2" id="KW-0949">S-adenosyl-L-methionine</keyword>
<dbReference type="InterPro" id="IPR026669">
    <property type="entry name" value="Arsenite_MeTrfase-like"/>
</dbReference>
<name>A0A084BAE3_STACB</name>
<evidence type="ECO:0000256" key="8">
    <source>
        <dbReference type="ARBA" id="ARBA00048428"/>
    </source>
</evidence>
<feature type="domain" description="Methyltransferase" evidence="9">
    <location>
        <begin position="68"/>
        <end position="104"/>
    </location>
</feature>
<evidence type="ECO:0000256" key="6">
    <source>
        <dbReference type="ARBA" id="ARBA00047941"/>
    </source>
</evidence>
<dbReference type="Pfam" id="PF13847">
    <property type="entry name" value="Methyltransf_31"/>
    <property type="match status" value="2"/>
</dbReference>
<evidence type="ECO:0000313" key="10">
    <source>
        <dbReference type="EMBL" id="KEY74522.1"/>
    </source>
</evidence>
<comment type="catalytic activity">
    <reaction evidence="6">
        <text>arsenic triglutathione + [thioredoxin]-dithiol + S-adenosyl-L-methionine + 2 H2O = methylarsonous acid + [thioredoxin]-disulfide + 3 glutathione + S-adenosyl-L-homocysteine + H(+)</text>
        <dbReference type="Rhea" id="RHEA:69460"/>
        <dbReference type="Rhea" id="RHEA-COMP:10698"/>
        <dbReference type="Rhea" id="RHEA-COMP:10700"/>
        <dbReference type="ChEBI" id="CHEBI:15377"/>
        <dbReference type="ChEBI" id="CHEBI:15378"/>
        <dbReference type="ChEBI" id="CHEBI:17826"/>
        <dbReference type="ChEBI" id="CHEBI:29950"/>
        <dbReference type="ChEBI" id="CHEBI:50058"/>
        <dbReference type="ChEBI" id="CHEBI:57856"/>
        <dbReference type="ChEBI" id="CHEBI:57925"/>
        <dbReference type="ChEBI" id="CHEBI:59789"/>
        <dbReference type="ChEBI" id="CHEBI:183640"/>
        <dbReference type="EC" id="2.1.1.137"/>
    </reaction>
</comment>
<feature type="domain" description="Methyltransferase" evidence="9">
    <location>
        <begin position="127"/>
        <end position="237"/>
    </location>
</feature>
<comment type="catalytic activity">
    <reaction evidence="8">
        <text>arsenic triglutathione + 3 [thioredoxin]-dithiol + 3 S-adenosyl-L-methionine = trimethylarsine + 3 [thioredoxin]-disulfide + 3 glutathione + 3 S-adenosyl-L-homocysteine + 3 H(+)</text>
        <dbReference type="Rhea" id="RHEA:69432"/>
        <dbReference type="Rhea" id="RHEA-COMP:10698"/>
        <dbReference type="Rhea" id="RHEA-COMP:10700"/>
        <dbReference type="ChEBI" id="CHEBI:15378"/>
        <dbReference type="ChEBI" id="CHEBI:27130"/>
        <dbReference type="ChEBI" id="CHEBI:29950"/>
        <dbReference type="ChEBI" id="CHEBI:50058"/>
        <dbReference type="ChEBI" id="CHEBI:57856"/>
        <dbReference type="ChEBI" id="CHEBI:57925"/>
        <dbReference type="ChEBI" id="CHEBI:59789"/>
        <dbReference type="ChEBI" id="CHEBI:183640"/>
        <dbReference type="EC" id="2.1.1.137"/>
    </reaction>
</comment>
<evidence type="ECO:0000256" key="1">
    <source>
        <dbReference type="ARBA" id="ARBA00022679"/>
    </source>
</evidence>
<evidence type="ECO:0000256" key="5">
    <source>
        <dbReference type="ARBA" id="ARBA00034545"/>
    </source>
</evidence>
<dbReference type="PANTHER" id="PTHR43675:SF8">
    <property type="entry name" value="ARSENITE METHYLTRANSFERASE"/>
    <property type="match status" value="1"/>
</dbReference>
<protein>
    <recommendedName>
        <fullName evidence="5">Arsenite methyltransferase</fullName>
        <ecNumber evidence="4">2.1.1.137</ecNumber>
    </recommendedName>
</protein>
<dbReference type="HOGENOM" id="CLU_052868_3_1_1"/>
<evidence type="ECO:0000313" key="11">
    <source>
        <dbReference type="Proteomes" id="UP000028045"/>
    </source>
</evidence>
<dbReference type="SUPFAM" id="SSF53335">
    <property type="entry name" value="S-adenosyl-L-methionine-dependent methyltransferases"/>
    <property type="match status" value="1"/>
</dbReference>
<evidence type="ECO:0000256" key="7">
    <source>
        <dbReference type="ARBA" id="ARBA00047943"/>
    </source>
</evidence>
<evidence type="ECO:0000259" key="9">
    <source>
        <dbReference type="Pfam" id="PF13847"/>
    </source>
</evidence>
<dbReference type="Gene3D" id="3.40.50.150">
    <property type="entry name" value="Vaccinia Virus protein VP39"/>
    <property type="match status" value="2"/>
</dbReference>
<comment type="catalytic activity">
    <reaction evidence="7">
        <text>arsenic triglutathione + 2 [thioredoxin]-dithiol + 2 S-adenosyl-L-methionine + H2O = dimethylarsinous acid + 2 [thioredoxin]-disulfide + 3 glutathione + 2 S-adenosyl-L-homocysteine + 2 H(+)</text>
        <dbReference type="Rhea" id="RHEA:69464"/>
        <dbReference type="Rhea" id="RHEA-COMP:10698"/>
        <dbReference type="Rhea" id="RHEA-COMP:10700"/>
        <dbReference type="ChEBI" id="CHEBI:15377"/>
        <dbReference type="ChEBI" id="CHEBI:15378"/>
        <dbReference type="ChEBI" id="CHEBI:23808"/>
        <dbReference type="ChEBI" id="CHEBI:29950"/>
        <dbReference type="ChEBI" id="CHEBI:50058"/>
        <dbReference type="ChEBI" id="CHEBI:57856"/>
        <dbReference type="ChEBI" id="CHEBI:57925"/>
        <dbReference type="ChEBI" id="CHEBI:59789"/>
        <dbReference type="ChEBI" id="CHEBI:183640"/>
        <dbReference type="EC" id="2.1.1.137"/>
    </reaction>
</comment>
<dbReference type="Proteomes" id="UP000028045">
    <property type="component" value="Unassembled WGS sequence"/>
</dbReference>
<evidence type="ECO:0000256" key="3">
    <source>
        <dbReference type="ARBA" id="ARBA00034487"/>
    </source>
</evidence>
<dbReference type="EC" id="2.1.1.137" evidence="4"/>
<dbReference type="InterPro" id="IPR025714">
    <property type="entry name" value="Methyltranfer_dom"/>
</dbReference>